<organism evidence="2">
    <name type="scientific">uncultured Caudovirales phage</name>
    <dbReference type="NCBI Taxonomy" id="2100421"/>
    <lineage>
        <taxon>Viruses</taxon>
        <taxon>Duplodnaviria</taxon>
        <taxon>Heunggongvirae</taxon>
        <taxon>Uroviricota</taxon>
        <taxon>Caudoviricetes</taxon>
        <taxon>Peduoviridae</taxon>
        <taxon>Maltschvirus</taxon>
        <taxon>Maltschvirus maltsch</taxon>
    </lineage>
</organism>
<protein>
    <submittedName>
        <fullName evidence="2">Uncharacterized protein</fullName>
    </submittedName>
</protein>
<evidence type="ECO:0000256" key="1">
    <source>
        <dbReference type="SAM" id="Phobius"/>
    </source>
</evidence>
<accession>A0A6J5SFA3</accession>
<keyword evidence="1" id="KW-1133">Transmembrane helix</keyword>
<evidence type="ECO:0000313" key="3">
    <source>
        <dbReference type="EMBL" id="CAB5228083.1"/>
    </source>
</evidence>
<reference evidence="2" key="1">
    <citation type="submission" date="2020-05" db="EMBL/GenBank/DDBJ databases">
        <authorList>
            <person name="Chiriac C."/>
            <person name="Salcher M."/>
            <person name="Ghai R."/>
            <person name="Kavagutti S V."/>
        </authorList>
    </citation>
    <scope>NUCLEOTIDE SEQUENCE</scope>
</reference>
<sequence length="222" mass="24146">MTITKQLPGGFFTVQAMKGQGETMGKNWLDVALAGGGFVALLKFIQWCLEKALSRKKKTTVLEGINSLYRVYAAMEKSLGGPTGGAECGRVLLLSAHNSGGIPSPAVPFYTSAIHWAISAVKHRQAISGYSNIKVDGAYIKMLLEMQRDGIFHFDMSKNEGSMLHDFYSAEGVKDSYLFFVGVVGGQFVYLSFASFDGIFTRDQVTGFSITANEVQNLIGDK</sequence>
<feature type="transmembrane region" description="Helical" evidence="1">
    <location>
        <begin position="31"/>
        <end position="49"/>
    </location>
</feature>
<proteinExistence type="predicted"/>
<name>A0A6J5SFA3_9CAUD</name>
<evidence type="ECO:0000313" key="2">
    <source>
        <dbReference type="EMBL" id="CAB4212508.1"/>
    </source>
</evidence>
<gene>
    <name evidence="2" type="ORF">UFOVP1444_12</name>
    <name evidence="3" type="ORF">UFOVP1536_57</name>
</gene>
<keyword evidence="1" id="KW-0472">Membrane</keyword>
<dbReference type="EMBL" id="LR797393">
    <property type="protein sequence ID" value="CAB4212508.1"/>
    <property type="molecule type" value="Genomic_DNA"/>
</dbReference>
<keyword evidence="1" id="KW-0812">Transmembrane</keyword>
<dbReference type="EMBL" id="LR798382">
    <property type="protein sequence ID" value="CAB5228083.1"/>
    <property type="molecule type" value="Genomic_DNA"/>
</dbReference>